<dbReference type="Gene3D" id="3.40.50.10320">
    <property type="entry name" value="LmbE-like"/>
    <property type="match status" value="1"/>
</dbReference>
<protein>
    <submittedName>
        <fullName evidence="1">PIG-L family deacetylase</fullName>
    </submittedName>
</protein>
<evidence type="ECO:0000313" key="2">
    <source>
        <dbReference type="Proteomes" id="UP000673975"/>
    </source>
</evidence>
<sequence>MKILYIFPHPDDESFGPAPAIAAQLRQGHQVFLLTYTRGGATKVRHQYGYTVEEMGKIRYKEMLDVADVLGLTGMQVLDLPDSGLKDMDPIEIEDITENHIRNIVPDVVVTYAVHGISGFHDHLVSHAVVKRVYSKLRREWDNAPSRLAFFTLAQSEKDDGKFTLQVSSEDEIDCGTPLSGEDIEKGARALDCYRTYQQVIKEARVLERTGDTVYFEFFQESFSPHVTSICDGLQDSE</sequence>
<dbReference type="GO" id="GO:0016811">
    <property type="term" value="F:hydrolase activity, acting on carbon-nitrogen (but not peptide) bonds, in linear amides"/>
    <property type="evidence" value="ECO:0007669"/>
    <property type="project" value="TreeGrafter"/>
</dbReference>
<proteinExistence type="predicted"/>
<dbReference type="SUPFAM" id="SSF102588">
    <property type="entry name" value="LmbE-like"/>
    <property type="match status" value="1"/>
</dbReference>
<dbReference type="InterPro" id="IPR024078">
    <property type="entry name" value="LmbE-like_dom_sf"/>
</dbReference>
<reference evidence="1" key="1">
    <citation type="submission" date="2021-02" db="EMBL/GenBank/DDBJ databases">
        <title>Natronogracilivirga saccharolytica gen. nov. sp. nov. a new anaerobic, haloalkiliphilic carbohydrate-fermenting bacterium from soda lake and proposing of Cyclonatronumiaceae fam. nov. in the phylum Balneolaeota.</title>
        <authorList>
            <person name="Zhilina T.N."/>
            <person name="Sorokin D.Y."/>
            <person name="Zavarzina D.G."/>
            <person name="Toshchakov S.V."/>
            <person name="Kublanov I.V."/>
        </authorList>
    </citation>
    <scope>NUCLEOTIDE SEQUENCE</scope>
    <source>
        <strain evidence="1">Z-1702</strain>
    </source>
</reference>
<organism evidence="1 2">
    <name type="scientific">Natronogracilivirga saccharolytica</name>
    <dbReference type="NCBI Taxonomy" id="2812953"/>
    <lineage>
        <taxon>Bacteria</taxon>
        <taxon>Pseudomonadati</taxon>
        <taxon>Balneolota</taxon>
        <taxon>Balneolia</taxon>
        <taxon>Balneolales</taxon>
        <taxon>Cyclonatronaceae</taxon>
        <taxon>Natronogracilivirga</taxon>
    </lineage>
</organism>
<dbReference type="PANTHER" id="PTHR12993">
    <property type="entry name" value="N-ACETYLGLUCOSAMINYL-PHOSPHATIDYLINOSITOL DE-N-ACETYLASE-RELATED"/>
    <property type="match status" value="1"/>
</dbReference>
<dbReference type="Pfam" id="PF02585">
    <property type="entry name" value="PIG-L"/>
    <property type="match status" value="1"/>
</dbReference>
<evidence type="ECO:0000313" key="1">
    <source>
        <dbReference type="EMBL" id="MBP3192518.1"/>
    </source>
</evidence>
<accession>A0A8J7S8Z0</accession>
<dbReference type="Proteomes" id="UP000673975">
    <property type="component" value="Unassembled WGS sequence"/>
</dbReference>
<name>A0A8J7S8Z0_9BACT</name>
<dbReference type="EMBL" id="JAFIDN010000004">
    <property type="protein sequence ID" value="MBP3192518.1"/>
    <property type="molecule type" value="Genomic_DNA"/>
</dbReference>
<dbReference type="InterPro" id="IPR003737">
    <property type="entry name" value="GlcNAc_PI_deacetylase-related"/>
</dbReference>
<gene>
    <name evidence="1" type="ORF">NATSA_07570</name>
</gene>
<dbReference type="AlphaFoldDB" id="A0A8J7S8Z0"/>
<keyword evidence="2" id="KW-1185">Reference proteome</keyword>
<comment type="caution">
    <text evidence="1">The sequence shown here is derived from an EMBL/GenBank/DDBJ whole genome shotgun (WGS) entry which is preliminary data.</text>
</comment>
<dbReference type="RefSeq" id="WP_210511412.1">
    <property type="nucleotide sequence ID" value="NZ_JAFIDN010000004.1"/>
</dbReference>
<dbReference type="PANTHER" id="PTHR12993:SF11">
    <property type="entry name" value="N-ACETYLGLUCOSAMINYL-PHOSPHATIDYLINOSITOL DE-N-ACETYLASE"/>
    <property type="match status" value="1"/>
</dbReference>